<gene>
    <name evidence="1" type="ORF">AMTR_s00122p00038850</name>
</gene>
<dbReference type="HOGENOM" id="CLU_2226811_0_0_1"/>
<dbReference type="AlphaFoldDB" id="W1NN49"/>
<sequence>MAERREEREARAVGGGRSGEMIVAGCSCKVGEYEEEKGRERGVDGVAGARECWWMEWAKEEVGLPCEVKGCERRQWVEVYTQDDSKEVSQAALGRKVLQAAMGRKV</sequence>
<evidence type="ECO:0000313" key="1">
    <source>
        <dbReference type="EMBL" id="ERM97031.1"/>
    </source>
</evidence>
<keyword evidence="2" id="KW-1185">Reference proteome</keyword>
<reference evidence="2" key="1">
    <citation type="journal article" date="2013" name="Science">
        <title>The Amborella genome and the evolution of flowering plants.</title>
        <authorList>
            <consortium name="Amborella Genome Project"/>
        </authorList>
    </citation>
    <scope>NUCLEOTIDE SEQUENCE [LARGE SCALE GENOMIC DNA]</scope>
</reference>
<evidence type="ECO:0000313" key="2">
    <source>
        <dbReference type="Proteomes" id="UP000017836"/>
    </source>
</evidence>
<dbReference type="Gramene" id="ERM97031">
    <property type="protein sequence ID" value="ERM97031"/>
    <property type="gene ID" value="AMTR_s00122p00038850"/>
</dbReference>
<dbReference type="EMBL" id="KI396610">
    <property type="protein sequence ID" value="ERM97031.1"/>
    <property type="molecule type" value="Genomic_DNA"/>
</dbReference>
<accession>W1NN49</accession>
<protein>
    <submittedName>
        <fullName evidence="1">Uncharacterized protein</fullName>
    </submittedName>
</protein>
<proteinExistence type="predicted"/>
<name>W1NN49_AMBTC</name>
<dbReference type="Proteomes" id="UP000017836">
    <property type="component" value="Unassembled WGS sequence"/>
</dbReference>
<organism evidence="1 2">
    <name type="scientific">Amborella trichopoda</name>
    <dbReference type="NCBI Taxonomy" id="13333"/>
    <lineage>
        <taxon>Eukaryota</taxon>
        <taxon>Viridiplantae</taxon>
        <taxon>Streptophyta</taxon>
        <taxon>Embryophyta</taxon>
        <taxon>Tracheophyta</taxon>
        <taxon>Spermatophyta</taxon>
        <taxon>Magnoliopsida</taxon>
        <taxon>Amborellales</taxon>
        <taxon>Amborellaceae</taxon>
        <taxon>Amborella</taxon>
    </lineage>
</organism>